<gene>
    <name evidence="1" type="ORF">HCDG_02986</name>
</gene>
<dbReference type="OMA" id="ARVEMCC"/>
<organism evidence="1 2">
    <name type="scientific">Ajellomyces capsulatus (strain H143)</name>
    <name type="common">Darling's disease fungus</name>
    <name type="synonym">Histoplasma capsulatum</name>
    <dbReference type="NCBI Taxonomy" id="544712"/>
    <lineage>
        <taxon>Eukaryota</taxon>
        <taxon>Fungi</taxon>
        <taxon>Dikarya</taxon>
        <taxon>Ascomycota</taxon>
        <taxon>Pezizomycotina</taxon>
        <taxon>Eurotiomycetes</taxon>
        <taxon>Eurotiomycetidae</taxon>
        <taxon>Onygenales</taxon>
        <taxon>Ajellomycetaceae</taxon>
        <taxon>Histoplasma</taxon>
    </lineage>
</organism>
<sequence length="197" mass="22302">MHTPCNGKGGQGFRVLRIRSPKPDNEEIAAILRSTSQDFEQWMGRYDELIHGPLDNECPTTQKLCHLRMVNGDMVVVLERLHLSASPSFHSGRQSRIRAIQRWRKQPPKRSSMAHPGLKEMTDAYFGSGSMGDVELTISVGDNEIRKMEGQRASARGGHQRDWESVSPLVSQARVEMLIYKAHKPLHMTGILLQFRS</sequence>
<proteinExistence type="predicted"/>
<dbReference type="OrthoDB" id="10278022at2759"/>
<dbReference type="VEuPathDB" id="FungiDB:HCDG_02986"/>
<dbReference type="Proteomes" id="UP000002624">
    <property type="component" value="Unassembled WGS sequence"/>
</dbReference>
<dbReference type="EMBL" id="GG692421">
    <property type="protein sequence ID" value="EER43088.1"/>
    <property type="molecule type" value="Genomic_DNA"/>
</dbReference>
<name>C6H9V5_AJECH</name>
<evidence type="ECO:0000313" key="2">
    <source>
        <dbReference type="Proteomes" id="UP000002624"/>
    </source>
</evidence>
<accession>C6H9V5</accession>
<dbReference type="AlphaFoldDB" id="C6H9V5"/>
<protein>
    <submittedName>
        <fullName evidence="1">Uncharacterized protein</fullName>
    </submittedName>
</protein>
<evidence type="ECO:0000313" key="1">
    <source>
        <dbReference type="EMBL" id="EER43088.1"/>
    </source>
</evidence>
<dbReference type="HOGENOM" id="CLU_093206_0_0_1"/>
<reference evidence="2" key="1">
    <citation type="submission" date="2009-05" db="EMBL/GenBank/DDBJ databases">
        <title>The genome sequence of Ajellomyces capsulatus strain H143.</title>
        <authorList>
            <person name="Champion M."/>
            <person name="Cuomo C.A."/>
            <person name="Ma L.-J."/>
            <person name="Henn M.R."/>
            <person name="Sil A."/>
            <person name="Goldman B."/>
            <person name="Young S.K."/>
            <person name="Kodira C.D."/>
            <person name="Zeng Q."/>
            <person name="Koehrsen M."/>
            <person name="Alvarado L."/>
            <person name="Berlin A.M."/>
            <person name="Borenstein D."/>
            <person name="Chen Z."/>
            <person name="Engels R."/>
            <person name="Freedman E."/>
            <person name="Gellesch M."/>
            <person name="Goldberg J."/>
            <person name="Griggs A."/>
            <person name="Gujja S."/>
            <person name="Heiman D.I."/>
            <person name="Hepburn T.A."/>
            <person name="Howarth C."/>
            <person name="Jen D."/>
            <person name="Larson L."/>
            <person name="Lewis B."/>
            <person name="Mehta T."/>
            <person name="Park D."/>
            <person name="Pearson M."/>
            <person name="Roberts A."/>
            <person name="Saif S."/>
            <person name="Shea T.D."/>
            <person name="Shenoy N."/>
            <person name="Sisk P."/>
            <person name="Stolte C."/>
            <person name="Sykes S."/>
            <person name="Walk T."/>
            <person name="White J."/>
            <person name="Yandava C."/>
            <person name="Klein B."/>
            <person name="McEwen J.G."/>
            <person name="Puccia R."/>
            <person name="Goldman G.H."/>
            <person name="Felipe M.S."/>
            <person name="Nino-Vega G."/>
            <person name="San-Blas G."/>
            <person name="Taylor J.W."/>
            <person name="Mendoza L."/>
            <person name="Galagan J.E."/>
            <person name="Nusbaum C."/>
            <person name="Birren B.W."/>
        </authorList>
    </citation>
    <scope>NUCLEOTIDE SEQUENCE [LARGE SCALE GENOMIC DNA]</scope>
    <source>
        <strain evidence="2">H143</strain>
    </source>
</reference>